<reference evidence="4" key="1">
    <citation type="submission" date="2012-08" db="EMBL/GenBank/DDBJ databases">
        <title>The Genome Sequence of Wuchereria bancrofti.</title>
        <authorList>
            <person name="Nutman T.B."/>
            <person name="Fink D.L."/>
            <person name="Russ C."/>
            <person name="Young S."/>
            <person name="Zeng Q."/>
            <person name="Koehrsen M."/>
            <person name="Alvarado L."/>
            <person name="Berlin A."/>
            <person name="Chapman S.B."/>
            <person name="Chen Z."/>
            <person name="Freedman E."/>
            <person name="Gellesch M."/>
            <person name="Goldberg J."/>
            <person name="Griggs A."/>
            <person name="Gujja S."/>
            <person name="Heilman E.R."/>
            <person name="Heiman D."/>
            <person name="Hepburn T."/>
            <person name="Howarth C."/>
            <person name="Jen D."/>
            <person name="Larson L."/>
            <person name="Lewis B."/>
            <person name="Mehta T."/>
            <person name="Park D."/>
            <person name="Pearson M."/>
            <person name="Roberts A."/>
            <person name="Saif S."/>
            <person name="Shea T."/>
            <person name="Shenoy N."/>
            <person name="Sisk P."/>
            <person name="Stolte C."/>
            <person name="Sykes S."/>
            <person name="Walk T."/>
            <person name="White J."/>
            <person name="Yandava C."/>
            <person name="Haas B."/>
            <person name="Henn M.R."/>
            <person name="Nusbaum C."/>
            <person name="Birren B."/>
        </authorList>
    </citation>
    <scope>NUCLEOTIDE SEQUENCE [LARGE SCALE GENOMIC DNA]</scope>
    <source>
        <strain evidence="4">NA</strain>
    </source>
</reference>
<sequence>VEASSPHATYNSSVKVYVKVMDLNDNVPYFIEKMDEITISEGMITNEVLG</sequence>
<evidence type="ECO:0000313" key="4">
    <source>
        <dbReference type="Proteomes" id="UP000004810"/>
    </source>
</evidence>
<dbReference type="GO" id="GO:0005886">
    <property type="term" value="C:plasma membrane"/>
    <property type="evidence" value="ECO:0007669"/>
    <property type="project" value="InterPro"/>
</dbReference>
<name>J9E8T2_WUCBA</name>
<proteinExistence type="predicted"/>
<evidence type="ECO:0000256" key="1">
    <source>
        <dbReference type="ARBA" id="ARBA00004370"/>
    </source>
</evidence>
<dbReference type="PROSITE" id="PS00232">
    <property type="entry name" value="CADHERIN_1"/>
    <property type="match status" value="1"/>
</dbReference>
<organism evidence="3 4">
    <name type="scientific">Wuchereria bancrofti</name>
    <dbReference type="NCBI Taxonomy" id="6293"/>
    <lineage>
        <taxon>Eukaryota</taxon>
        <taxon>Metazoa</taxon>
        <taxon>Ecdysozoa</taxon>
        <taxon>Nematoda</taxon>
        <taxon>Chromadorea</taxon>
        <taxon>Rhabditida</taxon>
        <taxon>Spirurina</taxon>
        <taxon>Spiruromorpha</taxon>
        <taxon>Filarioidea</taxon>
        <taxon>Onchocercidae</taxon>
        <taxon>Wuchereria</taxon>
    </lineage>
</organism>
<dbReference type="GO" id="GO:0005509">
    <property type="term" value="F:calcium ion binding"/>
    <property type="evidence" value="ECO:0007669"/>
    <property type="project" value="InterPro"/>
</dbReference>
<gene>
    <name evidence="3" type="ORF">WUBG_15701</name>
</gene>
<dbReference type="GO" id="GO:0007155">
    <property type="term" value="P:cell adhesion"/>
    <property type="evidence" value="ECO:0007669"/>
    <property type="project" value="InterPro"/>
</dbReference>
<evidence type="ECO:0000313" key="3">
    <source>
        <dbReference type="EMBL" id="EJW73392.1"/>
    </source>
</evidence>
<feature type="non-terminal residue" evidence="3">
    <location>
        <position position="50"/>
    </location>
</feature>
<comment type="subcellular location">
    <subcellularLocation>
        <location evidence="1">Membrane</location>
    </subcellularLocation>
</comment>
<comment type="caution">
    <text evidence="3">The sequence shown here is derived from an EMBL/GenBank/DDBJ whole genome shotgun (WGS) entry which is preliminary data.</text>
</comment>
<dbReference type="InterPro" id="IPR020894">
    <property type="entry name" value="Cadherin_CS"/>
</dbReference>
<dbReference type="AlphaFoldDB" id="J9E8T2"/>
<dbReference type="EMBL" id="ADBV01014143">
    <property type="protein sequence ID" value="EJW73392.1"/>
    <property type="molecule type" value="Genomic_DNA"/>
</dbReference>
<protein>
    <recommendedName>
        <fullName evidence="5">Cadherin domain-containing protein</fullName>
    </recommendedName>
</protein>
<accession>J9E8T2</accession>
<evidence type="ECO:0008006" key="5">
    <source>
        <dbReference type="Google" id="ProtNLM"/>
    </source>
</evidence>
<dbReference type="SUPFAM" id="SSF49313">
    <property type="entry name" value="Cadherin-like"/>
    <property type="match status" value="1"/>
</dbReference>
<dbReference type="InterPro" id="IPR015919">
    <property type="entry name" value="Cadherin-like_sf"/>
</dbReference>
<feature type="non-terminal residue" evidence="3">
    <location>
        <position position="1"/>
    </location>
</feature>
<evidence type="ECO:0000256" key="2">
    <source>
        <dbReference type="ARBA" id="ARBA00023136"/>
    </source>
</evidence>
<dbReference type="Proteomes" id="UP000004810">
    <property type="component" value="Unassembled WGS sequence"/>
</dbReference>
<keyword evidence="2" id="KW-0472">Membrane</keyword>